<evidence type="ECO:0000313" key="4">
    <source>
        <dbReference type="Proteomes" id="UP000297597"/>
    </source>
</evidence>
<dbReference type="Gene3D" id="2.60.200.20">
    <property type="match status" value="1"/>
</dbReference>
<proteinExistence type="predicted"/>
<organism evidence="3 4">
    <name type="scientific">Pelotomaculum propionicicum</name>
    <dbReference type="NCBI Taxonomy" id="258475"/>
    <lineage>
        <taxon>Bacteria</taxon>
        <taxon>Bacillati</taxon>
        <taxon>Bacillota</taxon>
        <taxon>Clostridia</taxon>
        <taxon>Eubacteriales</taxon>
        <taxon>Desulfotomaculaceae</taxon>
        <taxon>Pelotomaculum</taxon>
    </lineage>
</organism>
<dbReference type="RefSeq" id="WP_134214088.1">
    <property type="nucleotide sequence ID" value="NZ_QFFZ01000024.1"/>
</dbReference>
<dbReference type="Proteomes" id="UP000297597">
    <property type="component" value="Unassembled WGS sequence"/>
</dbReference>
<dbReference type="PROSITE" id="PS50006">
    <property type="entry name" value="FHA_DOMAIN"/>
    <property type="match status" value="1"/>
</dbReference>
<name>A0A4Y7RPA6_9FIRM</name>
<evidence type="ECO:0000313" key="3">
    <source>
        <dbReference type="EMBL" id="TEB10569.1"/>
    </source>
</evidence>
<evidence type="ECO:0000256" key="1">
    <source>
        <dbReference type="SAM" id="Phobius"/>
    </source>
</evidence>
<dbReference type="Pfam" id="PF00498">
    <property type="entry name" value="FHA"/>
    <property type="match status" value="1"/>
</dbReference>
<dbReference type="InterPro" id="IPR000253">
    <property type="entry name" value="FHA_dom"/>
</dbReference>
<feature type="domain" description="FHA" evidence="2">
    <location>
        <begin position="82"/>
        <end position="131"/>
    </location>
</feature>
<dbReference type="EMBL" id="QFFZ01000024">
    <property type="protein sequence ID" value="TEB10569.1"/>
    <property type="molecule type" value="Genomic_DNA"/>
</dbReference>
<keyword evidence="1" id="KW-0472">Membrane</keyword>
<dbReference type="InterPro" id="IPR050923">
    <property type="entry name" value="Cell_Proc_Reg/RNA_Proc"/>
</dbReference>
<sequence length="157" mass="17526">MFAILLAVLRYVFLIFLFLFIFGLVRWMINDLRSEARSSVLTPEQPHDKKRAEEKYGGRMIVTESPLPELIPGVSFGIGREMVIGRGSVSDVVIKDSFTSTRHARVFVKDGQYWLEDLGSTNGTYLNGVQLKKPVVLADGDGIKVGGVTFQFARWGA</sequence>
<accession>A0A4Y7RPA6</accession>
<feature type="transmembrane region" description="Helical" evidence="1">
    <location>
        <begin position="6"/>
        <end position="29"/>
    </location>
</feature>
<protein>
    <submittedName>
        <fullName evidence="3">FHA domain-containing protein FhaB</fullName>
    </submittedName>
</protein>
<evidence type="ECO:0000259" key="2">
    <source>
        <dbReference type="PROSITE" id="PS50006"/>
    </source>
</evidence>
<dbReference type="SMART" id="SM00240">
    <property type="entry name" value="FHA"/>
    <property type="match status" value="1"/>
</dbReference>
<keyword evidence="1" id="KW-0812">Transmembrane</keyword>
<comment type="caution">
    <text evidence="3">The sequence shown here is derived from an EMBL/GenBank/DDBJ whole genome shotgun (WGS) entry which is preliminary data.</text>
</comment>
<dbReference type="PANTHER" id="PTHR23308">
    <property type="entry name" value="NUCLEAR INHIBITOR OF PROTEIN PHOSPHATASE-1"/>
    <property type="match status" value="1"/>
</dbReference>
<dbReference type="OrthoDB" id="9816434at2"/>
<keyword evidence="1" id="KW-1133">Transmembrane helix</keyword>
<dbReference type="InterPro" id="IPR008984">
    <property type="entry name" value="SMAD_FHA_dom_sf"/>
</dbReference>
<reference evidence="3 4" key="1">
    <citation type="journal article" date="2018" name="Environ. Microbiol.">
        <title>Novel energy conservation strategies and behaviour of Pelotomaculum schinkii driving syntrophic propionate catabolism.</title>
        <authorList>
            <person name="Hidalgo-Ahumada C.A.P."/>
            <person name="Nobu M.K."/>
            <person name="Narihiro T."/>
            <person name="Tamaki H."/>
            <person name="Liu W.T."/>
            <person name="Kamagata Y."/>
            <person name="Stams A.J.M."/>
            <person name="Imachi H."/>
            <person name="Sousa D.Z."/>
        </authorList>
    </citation>
    <scope>NUCLEOTIDE SEQUENCE [LARGE SCALE GENOMIC DNA]</scope>
    <source>
        <strain evidence="3 4">MGP</strain>
    </source>
</reference>
<keyword evidence="4" id="KW-1185">Reference proteome</keyword>
<gene>
    <name evidence="3" type="primary">fhaB</name>
    <name evidence="3" type="ORF">Pmgp_02259</name>
</gene>
<dbReference type="AlphaFoldDB" id="A0A4Y7RPA6"/>
<dbReference type="SUPFAM" id="SSF49879">
    <property type="entry name" value="SMAD/FHA domain"/>
    <property type="match status" value="1"/>
</dbReference>
<dbReference type="CDD" id="cd00060">
    <property type="entry name" value="FHA"/>
    <property type="match status" value="1"/>
</dbReference>